<keyword evidence="2" id="KW-1185">Reference proteome</keyword>
<dbReference type="PANTHER" id="PTHR47169:SF2">
    <property type="entry name" value="OS01G0541250 PROTEIN"/>
    <property type="match status" value="1"/>
</dbReference>
<organism evidence="1 2">
    <name type="scientific">Salvia divinorum</name>
    <name type="common">Maria pastora</name>
    <name type="synonym">Diviner's sage</name>
    <dbReference type="NCBI Taxonomy" id="28513"/>
    <lineage>
        <taxon>Eukaryota</taxon>
        <taxon>Viridiplantae</taxon>
        <taxon>Streptophyta</taxon>
        <taxon>Embryophyta</taxon>
        <taxon>Tracheophyta</taxon>
        <taxon>Spermatophyta</taxon>
        <taxon>Magnoliopsida</taxon>
        <taxon>eudicotyledons</taxon>
        <taxon>Gunneridae</taxon>
        <taxon>Pentapetalae</taxon>
        <taxon>asterids</taxon>
        <taxon>lamiids</taxon>
        <taxon>Lamiales</taxon>
        <taxon>Lamiaceae</taxon>
        <taxon>Nepetoideae</taxon>
        <taxon>Mentheae</taxon>
        <taxon>Salviinae</taxon>
        <taxon>Salvia</taxon>
        <taxon>Salvia subgen. Calosphace</taxon>
    </lineage>
</organism>
<evidence type="ECO:0008006" key="3">
    <source>
        <dbReference type="Google" id="ProtNLM"/>
    </source>
</evidence>
<evidence type="ECO:0000313" key="2">
    <source>
        <dbReference type="Proteomes" id="UP001567538"/>
    </source>
</evidence>
<gene>
    <name evidence="1" type="ORF">AAHA92_06339</name>
</gene>
<sequence length="129" mass="14605">MEASKQGRSLTASEKNILAQFLLQNSHQVIKDCIIQQVIPAIKNKWPATSSKHIIIQQDNAKPHISDKDTDFIEIPHMNKDRLMRNGELPITLDVDEVIVRDSLEFLNQPENATGAEYNILPLQLSMGF</sequence>
<protein>
    <recommendedName>
        <fullName evidence="3">Transposase</fullName>
    </recommendedName>
</protein>
<dbReference type="Proteomes" id="UP001567538">
    <property type="component" value="Unassembled WGS sequence"/>
</dbReference>
<proteinExistence type="predicted"/>
<reference evidence="1 2" key="1">
    <citation type="submission" date="2024-06" db="EMBL/GenBank/DDBJ databases">
        <title>A chromosome level genome sequence of Diviner's sage (Salvia divinorum).</title>
        <authorList>
            <person name="Ford S.A."/>
            <person name="Ro D.-K."/>
            <person name="Ness R.W."/>
            <person name="Phillips M.A."/>
        </authorList>
    </citation>
    <scope>NUCLEOTIDE SEQUENCE [LARGE SCALE GENOMIC DNA]</scope>
    <source>
        <strain evidence="1">SAF-2024a</strain>
        <tissue evidence="1">Leaf</tissue>
    </source>
</reference>
<dbReference type="Gene3D" id="3.30.420.10">
    <property type="entry name" value="Ribonuclease H-like superfamily/Ribonuclease H"/>
    <property type="match status" value="1"/>
</dbReference>
<dbReference type="InterPro" id="IPR036397">
    <property type="entry name" value="RNaseH_sf"/>
</dbReference>
<accession>A0ABD1I660</accession>
<comment type="caution">
    <text evidence="1">The sequence shown here is derived from an EMBL/GenBank/DDBJ whole genome shotgun (WGS) entry which is preliminary data.</text>
</comment>
<dbReference type="PANTHER" id="PTHR47169">
    <property type="entry name" value="OS01G0541250 PROTEIN"/>
    <property type="match status" value="1"/>
</dbReference>
<name>A0ABD1I660_SALDI</name>
<dbReference type="AlphaFoldDB" id="A0ABD1I660"/>
<dbReference type="EMBL" id="JBEAFC010000003">
    <property type="protein sequence ID" value="KAL1563922.1"/>
    <property type="molecule type" value="Genomic_DNA"/>
</dbReference>
<evidence type="ECO:0000313" key="1">
    <source>
        <dbReference type="EMBL" id="KAL1563922.1"/>
    </source>
</evidence>